<organism evidence="1 2">
    <name type="scientific">Xenotaenia resolanae</name>
    <dbReference type="NCBI Taxonomy" id="208358"/>
    <lineage>
        <taxon>Eukaryota</taxon>
        <taxon>Metazoa</taxon>
        <taxon>Chordata</taxon>
        <taxon>Craniata</taxon>
        <taxon>Vertebrata</taxon>
        <taxon>Euteleostomi</taxon>
        <taxon>Actinopterygii</taxon>
        <taxon>Neopterygii</taxon>
        <taxon>Teleostei</taxon>
        <taxon>Neoteleostei</taxon>
        <taxon>Acanthomorphata</taxon>
        <taxon>Ovalentaria</taxon>
        <taxon>Atherinomorphae</taxon>
        <taxon>Cyprinodontiformes</taxon>
        <taxon>Goodeidae</taxon>
        <taxon>Xenotaenia</taxon>
    </lineage>
</organism>
<reference evidence="1 2" key="1">
    <citation type="submission" date="2021-06" db="EMBL/GenBank/DDBJ databases">
        <authorList>
            <person name="Palmer J.M."/>
        </authorList>
    </citation>
    <scope>NUCLEOTIDE SEQUENCE [LARGE SCALE GENOMIC DNA]</scope>
    <source>
        <strain evidence="1 2">XR_2019</strain>
        <tissue evidence="1">Muscle</tissue>
    </source>
</reference>
<keyword evidence="2" id="KW-1185">Reference proteome</keyword>
<evidence type="ECO:0000313" key="2">
    <source>
        <dbReference type="Proteomes" id="UP001444071"/>
    </source>
</evidence>
<dbReference type="Proteomes" id="UP001444071">
    <property type="component" value="Unassembled WGS sequence"/>
</dbReference>
<protein>
    <submittedName>
        <fullName evidence="1">Uncharacterized protein</fullName>
    </submittedName>
</protein>
<gene>
    <name evidence="1" type="ORF">XENORESO_020506</name>
</gene>
<accession>A0ABV0W594</accession>
<evidence type="ECO:0000313" key="1">
    <source>
        <dbReference type="EMBL" id="MEQ2264147.1"/>
    </source>
</evidence>
<dbReference type="EMBL" id="JAHRIM010028059">
    <property type="protein sequence ID" value="MEQ2264147.1"/>
    <property type="molecule type" value="Genomic_DNA"/>
</dbReference>
<feature type="non-terminal residue" evidence="1">
    <location>
        <position position="1"/>
    </location>
</feature>
<name>A0ABV0W594_9TELE</name>
<comment type="caution">
    <text evidence="1">The sequence shown here is derived from an EMBL/GenBank/DDBJ whole genome shotgun (WGS) entry which is preliminary data.</text>
</comment>
<sequence>EANTDPKCSYSVKTIQFGLQMKMTNFTAGNYTIEVAEKECPFKRRSTVSFSNEKSTHEIKPLKPCTEYEQNVTLIATNGIKITCNKTDDKTTTTTGMSEQVIKEASCPSGYFCYQSGWNISS</sequence>
<proteinExistence type="predicted"/>